<feature type="region of interest" description="Disordered" evidence="10">
    <location>
        <begin position="1"/>
        <end position="20"/>
    </location>
</feature>
<dbReference type="EC" id="1.14.11.61" evidence="3"/>
<evidence type="ECO:0000256" key="9">
    <source>
        <dbReference type="RuleBase" id="RU003682"/>
    </source>
</evidence>
<evidence type="ECO:0000313" key="12">
    <source>
        <dbReference type="EMBL" id="RAL44606.1"/>
    </source>
</evidence>
<dbReference type="InterPro" id="IPR027443">
    <property type="entry name" value="IPNS-like_sf"/>
</dbReference>
<comment type="similarity">
    <text evidence="2 9">Belongs to the iron/ascorbate-dependent oxidoreductase family.</text>
</comment>
<proteinExistence type="inferred from homology"/>
<evidence type="ECO:0000256" key="3">
    <source>
        <dbReference type="ARBA" id="ARBA00012885"/>
    </source>
</evidence>
<evidence type="ECO:0000256" key="6">
    <source>
        <dbReference type="ARBA" id="ARBA00023002"/>
    </source>
</evidence>
<dbReference type="InterPro" id="IPR044861">
    <property type="entry name" value="IPNS-like_FE2OG_OXY"/>
</dbReference>
<keyword evidence="5" id="KW-0847">Vitamin C</keyword>
<feature type="domain" description="Fe2OG dioxygenase" evidence="11">
    <location>
        <begin position="238"/>
        <end position="338"/>
    </location>
</feature>
<dbReference type="Proteomes" id="UP000249390">
    <property type="component" value="Unassembled WGS sequence"/>
</dbReference>
<evidence type="ECO:0000256" key="1">
    <source>
        <dbReference type="ARBA" id="ARBA00004918"/>
    </source>
</evidence>
<dbReference type="SUPFAM" id="SSF51197">
    <property type="entry name" value="Clavaminate synthase-like"/>
    <property type="match status" value="1"/>
</dbReference>
<dbReference type="InterPro" id="IPR026992">
    <property type="entry name" value="DIOX_N"/>
</dbReference>
<dbReference type="Pfam" id="PF14226">
    <property type="entry name" value="DIOX_N"/>
    <property type="match status" value="1"/>
</dbReference>
<gene>
    <name evidence="12" type="ORF">DM860_003365</name>
</gene>
<dbReference type="GO" id="GO:0009805">
    <property type="term" value="P:coumarin biosynthetic process"/>
    <property type="evidence" value="ECO:0007669"/>
    <property type="project" value="UniProtKB-ARBA"/>
</dbReference>
<keyword evidence="7 9" id="KW-0408">Iron</keyword>
<dbReference type="GO" id="GO:0031418">
    <property type="term" value="F:L-ascorbic acid binding"/>
    <property type="evidence" value="ECO:0007669"/>
    <property type="project" value="UniProtKB-KW"/>
</dbReference>
<organism evidence="12 13">
    <name type="scientific">Cuscuta australis</name>
    <dbReference type="NCBI Taxonomy" id="267555"/>
    <lineage>
        <taxon>Eukaryota</taxon>
        <taxon>Viridiplantae</taxon>
        <taxon>Streptophyta</taxon>
        <taxon>Embryophyta</taxon>
        <taxon>Tracheophyta</taxon>
        <taxon>Spermatophyta</taxon>
        <taxon>Magnoliopsida</taxon>
        <taxon>eudicotyledons</taxon>
        <taxon>Gunneridae</taxon>
        <taxon>Pentapetalae</taxon>
        <taxon>asterids</taxon>
        <taxon>lamiids</taxon>
        <taxon>Solanales</taxon>
        <taxon>Convolvulaceae</taxon>
        <taxon>Cuscuteae</taxon>
        <taxon>Cuscuta</taxon>
        <taxon>Cuscuta subgen. Grammica</taxon>
        <taxon>Cuscuta sect. Cleistogrammica</taxon>
    </lineage>
</organism>
<dbReference type="PANTHER" id="PTHR10209:SF791">
    <property type="entry name" value="1-AMINOCYCLOPROPANE-1-CARBOXYLATE OXIDASE HOMOLOG 1"/>
    <property type="match status" value="1"/>
</dbReference>
<protein>
    <recommendedName>
        <fullName evidence="3">feruloyl-CoA 6-hydroxylase</fullName>
        <ecNumber evidence="3">1.14.11.61</ecNumber>
    </recommendedName>
</protein>
<dbReference type="PROSITE" id="PS51471">
    <property type="entry name" value="FE2OG_OXY"/>
    <property type="match status" value="1"/>
</dbReference>
<dbReference type="Gene3D" id="2.60.120.330">
    <property type="entry name" value="B-lactam Antibiotic, Isopenicillin N Synthase, Chain"/>
    <property type="match status" value="1"/>
</dbReference>
<name>A0A328DGH4_9ASTE</name>
<evidence type="ECO:0000256" key="7">
    <source>
        <dbReference type="ARBA" id="ARBA00023004"/>
    </source>
</evidence>
<keyword evidence="6 9" id="KW-0560">Oxidoreductase</keyword>
<reference evidence="12 13" key="1">
    <citation type="submission" date="2018-06" db="EMBL/GenBank/DDBJ databases">
        <title>The Genome of Cuscuta australis (Dodder) Provides Insight into the Evolution of Plant Parasitism.</title>
        <authorList>
            <person name="Liu H."/>
        </authorList>
    </citation>
    <scope>NUCLEOTIDE SEQUENCE [LARGE SCALE GENOMIC DNA]</scope>
    <source>
        <strain evidence="13">cv. Yunnan</strain>
        <tissue evidence="12">Vines</tissue>
    </source>
</reference>
<evidence type="ECO:0000256" key="10">
    <source>
        <dbReference type="SAM" id="MobiDB-lite"/>
    </source>
</evidence>
<evidence type="ECO:0000256" key="2">
    <source>
        <dbReference type="ARBA" id="ARBA00008056"/>
    </source>
</evidence>
<sequence>MRRPKYHNNSASKMEEAAHELMMKNKERQSQLKAFDETKEGVKGLVDAGITKLPSIFINPAQQITPHENPSPAAAAAREEDINNNIPTIDLEGIREDEAKRRRAVEAAREASGTWGFFRVTHHGIPDRVVAAVMGGVRGFFEQETAAKREWYTRDYAKSFVYHSNFDLFTSSFADWRDSFYSVMAPNPPDPQQLPPVCRDILITYSNEVQKLGRVLFGLLSEALGLRPNYLEDIECNKGLALFGHYYPACPEPHLTLGTTEHADNNFLTVLLLDEIEGLQVLHDNRWVDVPYVPGALVVNIGDLLQLVTNDRFKSSEHRVVANKRGPRISVACFFTTYLLSLPRLYGPIKELVSEENPPKYREITVKEYISHFEAKGLDGTSALLHFRL</sequence>
<accession>A0A328DGH4</accession>
<dbReference type="GO" id="GO:0002238">
    <property type="term" value="P:response to molecule of fungal origin"/>
    <property type="evidence" value="ECO:0007669"/>
    <property type="project" value="UniProtKB-ARBA"/>
</dbReference>
<comment type="pathway">
    <text evidence="1">Phenylpropanoid metabolism.</text>
</comment>
<dbReference type="FunFam" id="2.60.120.330:FF:000005">
    <property type="entry name" value="1-aminocyclopropane-1-carboxylate oxidase homolog 1"/>
    <property type="match status" value="1"/>
</dbReference>
<evidence type="ECO:0000259" key="11">
    <source>
        <dbReference type="PROSITE" id="PS51471"/>
    </source>
</evidence>
<dbReference type="AlphaFoldDB" id="A0A328DGH4"/>
<dbReference type="EMBL" id="NQVE01000142">
    <property type="protein sequence ID" value="RAL44606.1"/>
    <property type="molecule type" value="Genomic_DNA"/>
</dbReference>
<evidence type="ECO:0000256" key="8">
    <source>
        <dbReference type="ARBA" id="ARBA00048503"/>
    </source>
</evidence>
<evidence type="ECO:0000313" key="13">
    <source>
        <dbReference type="Proteomes" id="UP000249390"/>
    </source>
</evidence>
<comment type="caution">
    <text evidence="12">The sequence shown here is derived from an EMBL/GenBank/DDBJ whole genome shotgun (WGS) entry which is preliminary data.</text>
</comment>
<dbReference type="PANTHER" id="PTHR10209">
    <property type="entry name" value="OXIDOREDUCTASE, 2OG-FE II OXYGENASE FAMILY PROTEIN"/>
    <property type="match status" value="1"/>
</dbReference>
<dbReference type="GO" id="GO:0046872">
    <property type="term" value="F:metal ion binding"/>
    <property type="evidence" value="ECO:0007669"/>
    <property type="project" value="UniProtKB-KW"/>
</dbReference>
<comment type="catalytic activity">
    <reaction evidence="8">
        <text>(E)-feruloyl-CoA + 2-oxoglutarate + O2 = (E)-6-hydroxyferuloyl-CoA + succinate + CO2</text>
        <dbReference type="Rhea" id="RHEA:57856"/>
        <dbReference type="ChEBI" id="CHEBI:15379"/>
        <dbReference type="ChEBI" id="CHEBI:16526"/>
        <dbReference type="ChEBI" id="CHEBI:16810"/>
        <dbReference type="ChEBI" id="CHEBI:30031"/>
        <dbReference type="ChEBI" id="CHEBI:87305"/>
        <dbReference type="ChEBI" id="CHEBI:142390"/>
        <dbReference type="EC" id="1.14.11.61"/>
    </reaction>
</comment>
<evidence type="ECO:0000256" key="5">
    <source>
        <dbReference type="ARBA" id="ARBA00022896"/>
    </source>
</evidence>
<dbReference type="GO" id="GO:0016706">
    <property type="term" value="F:2-oxoglutarate-dependent dioxygenase activity"/>
    <property type="evidence" value="ECO:0007669"/>
    <property type="project" value="UniProtKB-ARBA"/>
</dbReference>
<evidence type="ECO:0000256" key="4">
    <source>
        <dbReference type="ARBA" id="ARBA00022723"/>
    </source>
</evidence>
<keyword evidence="13" id="KW-1185">Reference proteome</keyword>
<keyword evidence="4 9" id="KW-0479">Metal-binding</keyword>
<dbReference type="InterPro" id="IPR005123">
    <property type="entry name" value="Oxoglu/Fe-dep_dioxygenase_dom"/>
</dbReference>
<dbReference type="Pfam" id="PF03171">
    <property type="entry name" value="2OG-FeII_Oxy"/>
    <property type="match status" value="1"/>
</dbReference>